<proteinExistence type="predicted"/>
<protein>
    <recommendedName>
        <fullName evidence="3">Abnormal spindle-like microcephaly-associated protein ASH domain-containing protein</fullName>
    </recommendedName>
</protein>
<accession>H2XTW3</accession>
<dbReference type="GeneTree" id="ENSGT00390000006925"/>
<dbReference type="Proteomes" id="UP000008144">
    <property type="component" value="Unassembled WGS sequence"/>
</dbReference>
<dbReference type="OMA" id="TYNPPQW"/>
<evidence type="ECO:0008006" key="3">
    <source>
        <dbReference type="Google" id="ProtNLM"/>
    </source>
</evidence>
<reference evidence="1" key="2">
    <citation type="submission" date="2025-08" db="UniProtKB">
        <authorList>
            <consortium name="Ensembl"/>
        </authorList>
    </citation>
    <scope>IDENTIFICATION</scope>
</reference>
<name>H2XTW3_CIOIN</name>
<dbReference type="Gene3D" id="2.60.40.10">
    <property type="entry name" value="Immunoglobulins"/>
    <property type="match status" value="1"/>
</dbReference>
<evidence type="ECO:0000313" key="1">
    <source>
        <dbReference type="Ensembl" id="ENSCINP00000033097.1"/>
    </source>
</evidence>
<dbReference type="PANTHER" id="PTHR46500">
    <property type="entry name" value="CILIA- AND FLAGELLA-ASSOCIATED PROTEIN 221"/>
    <property type="match status" value="1"/>
</dbReference>
<keyword evidence="2" id="KW-1185">Reference proteome</keyword>
<dbReference type="Ensembl" id="ENSCINT00000033526.1">
    <property type="protein sequence ID" value="ENSCINP00000033097.1"/>
    <property type="gene ID" value="ENSCING00000016077.2"/>
</dbReference>
<organism evidence="1 2">
    <name type="scientific">Ciona intestinalis</name>
    <name type="common">Transparent sea squirt</name>
    <name type="synonym">Ascidia intestinalis</name>
    <dbReference type="NCBI Taxonomy" id="7719"/>
    <lineage>
        <taxon>Eukaryota</taxon>
        <taxon>Metazoa</taxon>
        <taxon>Chordata</taxon>
        <taxon>Tunicata</taxon>
        <taxon>Ascidiacea</taxon>
        <taxon>Phlebobranchia</taxon>
        <taxon>Cionidae</taxon>
        <taxon>Ciona</taxon>
    </lineage>
</organism>
<dbReference type="GO" id="GO:0060271">
    <property type="term" value="P:cilium assembly"/>
    <property type="evidence" value="ECO:0007669"/>
    <property type="project" value="InterPro"/>
</dbReference>
<reference evidence="1" key="3">
    <citation type="submission" date="2025-09" db="UniProtKB">
        <authorList>
            <consortium name="Ensembl"/>
        </authorList>
    </citation>
    <scope>IDENTIFICATION</scope>
</reference>
<reference evidence="2" key="1">
    <citation type="journal article" date="2002" name="Science">
        <title>The draft genome of Ciona intestinalis: insights into chordate and vertebrate origins.</title>
        <authorList>
            <person name="Dehal P."/>
            <person name="Satou Y."/>
            <person name="Campbell R.K."/>
            <person name="Chapman J."/>
            <person name="Degnan B."/>
            <person name="De Tomaso A."/>
            <person name="Davidson B."/>
            <person name="Di Gregorio A."/>
            <person name="Gelpke M."/>
            <person name="Goodstein D.M."/>
            <person name="Harafuji N."/>
            <person name="Hastings K.E."/>
            <person name="Ho I."/>
            <person name="Hotta K."/>
            <person name="Huang W."/>
            <person name="Kawashima T."/>
            <person name="Lemaire P."/>
            <person name="Martinez D."/>
            <person name="Meinertzhagen I.A."/>
            <person name="Necula S."/>
            <person name="Nonaka M."/>
            <person name="Putnam N."/>
            <person name="Rash S."/>
            <person name="Saiga H."/>
            <person name="Satake M."/>
            <person name="Terry A."/>
            <person name="Yamada L."/>
            <person name="Wang H.G."/>
            <person name="Awazu S."/>
            <person name="Azumi K."/>
            <person name="Boore J."/>
            <person name="Branno M."/>
            <person name="Chin-Bow S."/>
            <person name="DeSantis R."/>
            <person name="Doyle S."/>
            <person name="Francino P."/>
            <person name="Keys D.N."/>
            <person name="Haga S."/>
            <person name="Hayashi H."/>
            <person name="Hino K."/>
            <person name="Imai K.S."/>
            <person name="Inaba K."/>
            <person name="Kano S."/>
            <person name="Kobayashi K."/>
            <person name="Kobayashi M."/>
            <person name="Lee B.I."/>
            <person name="Makabe K.W."/>
            <person name="Manohar C."/>
            <person name="Matassi G."/>
            <person name="Medina M."/>
            <person name="Mochizuki Y."/>
            <person name="Mount S."/>
            <person name="Morishita T."/>
            <person name="Miura S."/>
            <person name="Nakayama A."/>
            <person name="Nishizaka S."/>
            <person name="Nomoto H."/>
            <person name="Ohta F."/>
            <person name="Oishi K."/>
            <person name="Rigoutsos I."/>
            <person name="Sano M."/>
            <person name="Sasaki A."/>
            <person name="Sasakura Y."/>
            <person name="Shoguchi E."/>
            <person name="Shin-i T."/>
            <person name="Spagnuolo A."/>
            <person name="Stainier D."/>
            <person name="Suzuki M.M."/>
            <person name="Tassy O."/>
            <person name="Takatori N."/>
            <person name="Tokuoka M."/>
            <person name="Yagi K."/>
            <person name="Yoshizaki F."/>
            <person name="Wada S."/>
            <person name="Zhang C."/>
            <person name="Hyatt P.D."/>
            <person name="Larimer F."/>
            <person name="Detter C."/>
            <person name="Doggett N."/>
            <person name="Glavina T."/>
            <person name="Hawkins T."/>
            <person name="Richardson P."/>
            <person name="Lucas S."/>
            <person name="Kohara Y."/>
            <person name="Levine M."/>
            <person name="Satoh N."/>
            <person name="Rokhsar D.S."/>
        </authorList>
    </citation>
    <scope>NUCLEOTIDE SEQUENCE [LARGE SCALE GENOMIC DNA]</scope>
</reference>
<dbReference type="GO" id="GO:0005929">
    <property type="term" value="C:cilium"/>
    <property type="evidence" value="ECO:0007669"/>
    <property type="project" value="InterPro"/>
</dbReference>
<dbReference type="InterPro" id="IPR029676">
    <property type="entry name" value="CFAP221"/>
</dbReference>
<evidence type="ECO:0000313" key="2">
    <source>
        <dbReference type="Proteomes" id="UP000008144"/>
    </source>
</evidence>
<dbReference type="InterPro" id="IPR013783">
    <property type="entry name" value="Ig-like_fold"/>
</dbReference>
<dbReference type="AlphaFoldDB" id="H2XTW3"/>
<dbReference type="GO" id="GO:0003341">
    <property type="term" value="P:cilium movement"/>
    <property type="evidence" value="ECO:0007669"/>
    <property type="project" value="InterPro"/>
</dbReference>
<dbReference type="Pfam" id="PF24771">
    <property type="entry name" value="Ig_CFAP74_1st"/>
    <property type="match status" value="1"/>
</dbReference>
<dbReference type="PANTHER" id="PTHR46500:SF1">
    <property type="entry name" value="CILIA- AND FLAGELLA-ASSOCIATED PROTEIN 221"/>
    <property type="match status" value="1"/>
</dbReference>
<sequence length="758" mass="87183">PVKRINVPNHILDTKIFNKLSQNSVTKVQPDVVHFSGYKLHKTHKTSIKICNASPQRQNLHIIPPATKYFSIQYTKPDRLVPGFTIEVIINFTADEWRYYYDCIRIHCKGEENLIVPLHAFPVMDTSKFPRKLVFPQSGIRLGESCRKILPLRSHSPVEFEFQISVLQSHPSIVVNPLSGIVPGEGGTDISVTFTPMEYVTAHMTMQLVISQFNTKPLLCDVTASCSPSATVQLTSWMKTRRRQRHRNVPLIRSKYKYYYKFVFNCFPNKDFEYEGLQFPANVNSQHAVNSVLMQHKGKLRVKDLRIKQGKINSTRQMKEAAFEKITRQDAIDERANQLRWQVHLGEDPISDEARVDVVEQRNLALEDYKYMKMMNPRKNQELVRSKSKKIFRRTLRRANKEPEASPQFDLYKNKSWTVRHRALARFQQAARTILIRCRADKKVVMLRKLVEDFGKGLTSGCFNHVVDCHVKTSDTVVRAPAYNEEITNVSFPADTKEDIAPDALGEVPIDQTEVAAKRNIPFHDLVVPRYYELAGYKRHNVDDALNNYVSPGLARQLRTGAEDEIIQVILPSKQNNGGKEHEPTSGLIPPAGLFKNPSYHKLHVFNPVPGLSQHYIPLQHSEVDQSYHLCPIPRKVVSYKWYVMFVLKLTAKSYVHQNDVIKGIMSWKKFSSHGLAALSTTPTLSDVWLPRWSDNFSQAMLPSETPRLLNQLPQDDQMFLTEEKRQLLEEEINVISPEMIAAQFAMEEQLRSEVEED</sequence>